<gene>
    <name evidence="2" type="ORF">X943_002675</name>
</gene>
<accession>A0AAD9LFR1</accession>
<keyword evidence="1" id="KW-0472">Membrane</keyword>
<dbReference type="Proteomes" id="UP001195914">
    <property type="component" value="Unassembled WGS sequence"/>
</dbReference>
<proteinExistence type="predicted"/>
<evidence type="ECO:0000313" key="2">
    <source>
        <dbReference type="EMBL" id="KAK1934880.1"/>
    </source>
</evidence>
<reference evidence="2" key="2">
    <citation type="submission" date="2021-05" db="EMBL/GenBank/DDBJ databases">
        <authorList>
            <person name="Pain A."/>
        </authorList>
    </citation>
    <scope>NUCLEOTIDE SEQUENCE</scope>
    <source>
        <strain evidence="2">1802A</strain>
    </source>
</reference>
<evidence type="ECO:0000256" key="1">
    <source>
        <dbReference type="SAM" id="Phobius"/>
    </source>
</evidence>
<keyword evidence="1" id="KW-1133">Transmembrane helix</keyword>
<sequence>MPPIAKSASVQRRYISPFPCLRAVRSQWFTYAEIYVRIYGWVTCSPRANYPFADMLAEEESKTICKNIALKRSAVQIRQAQDGNCISKIISLSEADVAELNWLLGGKVNWHFIKLRGYAIAIIVMLLLLAMGTIYTRTGYTRNRKGRCDERQVGEIQNFSTTWCDQNKAEKEAFLELNVNMY</sequence>
<keyword evidence="3" id="KW-1185">Reference proteome</keyword>
<keyword evidence="1" id="KW-0812">Transmembrane</keyword>
<evidence type="ECO:0000313" key="3">
    <source>
        <dbReference type="Proteomes" id="UP001195914"/>
    </source>
</evidence>
<name>A0AAD9LFR1_BABDI</name>
<feature type="transmembrane region" description="Helical" evidence="1">
    <location>
        <begin position="115"/>
        <end position="135"/>
    </location>
</feature>
<organism evidence="2 3">
    <name type="scientific">Babesia divergens</name>
    <dbReference type="NCBI Taxonomy" id="32595"/>
    <lineage>
        <taxon>Eukaryota</taxon>
        <taxon>Sar</taxon>
        <taxon>Alveolata</taxon>
        <taxon>Apicomplexa</taxon>
        <taxon>Aconoidasida</taxon>
        <taxon>Piroplasmida</taxon>
        <taxon>Babesiidae</taxon>
        <taxon>Babesia</taxon>
    </lineage>
</organism>
<comment type="caution">
    <text evidence="2">The sequence shown here is derived from an EMBL/GenBank/DDBJ whole genome shotgun (WGS) entry which is preliminary data.</text>
</comment>
<dbReference type="EMBL" id="JAHBMH010000062">
    <property type="protein sequence ID" value="KAK1934880.1"/>
    <property type="molecule type" value="Genomic_DNA"/>
</dbReference>
<dbReference type="AlphaFoldDB" id="A0AAD9LFR1"/>
<reference evidence="2" key="1">
    <citation type="journal article" date="2014" name="Nucleic Acids Res.">
        <title>The evolutionary dynamics of variant antigen genes in Babesia reveal a history of genomic innovation underlying host-parasite interaction.</title>
        <authorList>
            <person name="Jackson A.P."/>
            <person name="Otto T.D."/>
            <person name="Darby A."/>
            <person name="Ramaprasad A."/>
            <person name="Xia D."/>
            <person name="Echaide I.E."/>
            <person name="Farber M."/>
            <person name="Gahlot S."/>
            <person name="Gamble J."/>
            <person name="Gupta D."/>
            <person name="Gupta Y."/>
            <person name="Jackson L."/>
            <person name="Malandrin L."/>
            <person name="Malas T.B."/>
            <person name="Moussa E."/>
            <person name="Nair M."/>
            <person name="Reid A.J."/>
            <person name="Sanders M."/>
            <person name="Sharma J."/>
            <person name="Tracey A."/>
            <person name="Quail M.A."/>
            <person name="Weir W."/>
            <person name="Wastling J.M."/>
            <person name="Hall N."/>
            <person name="Willadsen P."/>
            <person name="Lingelbach K."/>
            <person name="Shiels B."/>
            <person name="Tait A."/>
            <person name="Berriman M."/>
            <person name="Allred D.R."/>
            <person name="Pain A."/>
        </authorList>
    </citation>
    <scope>NUCLEOTIDE SEQUENCE</scope>
    <source>
        <strain evidence="2">1802A</strain>
    </source>
</reference>
<protein>
    <submittedName>
        <fullName evidence="2">Uncharacterized protein</fullName>
    </submittedName>
</protein>